<dbReference type="GO" id="GO:0016020">
    <property type="term" value="C:membrane"/>
    <property type="evidence" value="ECO:0007669"/>
    <property type="project" value="TreeGrafter"/>
</dbReference>
<keyword evidence="1" id="KW-1133">Transmembrane helix</keyword>
<feature type="transmembrane region" description="Helical" evidence="1">
    <location>
        <begin position="48"/>
        <end position="66"/>
    </location>
</feature>
<feature type="transmembrane region" description="Helical" evidence="1">
    <location>
        <begin position="205"/>
        <end position="226"/>
    </location>
</feature>
<keyword evidence="3" id="KW-0012">Acyltransferase</keyword>
<feature type="transmembrane region" description="Helical" evidence="1">
    <location>
        <begin position="138"/>
        <end position="157"/>
    </location>
</feature>
<evidence type="ECO:0000313" key="3">
    <source>
        <dbReference type="EMBL" id="KRR24752.1"/>
    </source>
</evidence>
<dbReference type="RefSeq" id="WP_057858336.1">
    <property type="nucleotide sequence ID" value="NZ_LLYB01000060.1"/>
</dbReference>
<feature type="transmembrane region" description="Helical" evidence="1">
    <location>
        <begin position="304"/>
        <end position="321"/>
    </location>
</feature>
<feature type="transmembrane region" description="Helical" evidence="1">
    <location>
        <begin position="78"/>
        <end position="96"/>
    </location>
</feature>
<dbReference type="Proteomes" id="UP000051660">
    <property type="component" value="Unassembled WGS sequence"/>
</dbReference>
<evidence type="ECO:0000259" key="2">
    <source>
        <dbReference type="Pfam" id="PF01757"/>
    </source>
</evidence>
<reference evidence="3 4" key="1">
    <citation type="submission" date="2014-03" db="EMBL/GenBank/DDBJ databases">
        <title>Bradyrhizobium valentinum sp. nov., isolated from effective nodules of Lupinus mariae-josephae, a lupine endemic of basic-lime soils in Eastern Spain.</title>
        <authorList>
            <person name="Duran D."/>
            <person name="Rey L."/>
            <person name="Navarro A."/>
            <person name="Busquets A."/>
            <person name="Imperial J."/>
            <person name="Ruiz-Argueso T."/>
        </authorList>
    </citation>
    <scope>NUCLEOTIDE SEQUENCE [LARGE SCALE GENOMIC DNA]</scope>
    <source>
        <strain evidence="3 4">CCBAU 23086</strain>
    </source>
</reference>
<evidence type="ECO:0000256" key="1">
    <source>
        <dbReference type="SAM" id="Phobius"/>
    </source>
</evidence>
<feature type="transmembrane region" description="Helical" evidence="1">
    <location>
        <begin position="233"/>
        <end position="250"/>
    </location>
</feature>
<dbReference type="EMBL" id="LLYB01000060">
    <property type="protein sequence ID" value="KRR24752.1"/>
    <property type="molecule type" value="Genomic_DNA"/>
</dbReference>
<feature type="domain" description="Acyltransferase 3" evidence="2">
    <location>
        <begin position="6"/>
        <end position="321"/>
    </location>
</feature>
<dbReference type="Pfam" id="PF01757">
    <property type="entry name" value="Acyl_transf_3"/>
    <property type="match status" value="1"/>
</dbReference>
<keyword evidence="3" id="KW-0808">Transferase</keyword>
<keyword evidence="1" id="KW-0812">Transmembrane</keyword>
<dbReference type="AlphaFoldDB" id="A0A0R3N4R1"/>
<dbReference type="GO" id="GO:0016747">
    <property type="term" value="F:acyltransferase activity, transferring groups other than amino-acyl groups"/>
    <property type="evidence" value="ECO:0007669"/>
    <property type="project" value="InterPro"/>
</dbReference>
<gene>
    <name evidence="3" type="ORF">CQ14_05240</name>
</gene>
<sequence>MTRRNQSLDLLRGVAILLVVLVHCQEESTGVVPGLSWFARNYGGLGVQLFFIISGYTMMLTFGDRLDLVAARSFYIRRFFRIAPLFWVAIVFYLLATRGRGITNFAPDGVGVSEVLLTFFFLHSCSVTAYNSVVPGGWSIAVEMQFYLLFPLLIYLFRRRNGATLCYASIALVSVIGQLAVEPYLIPRLAASLPASQTYLAEGVFTSWLPRQVICFGFGILLYDYIELKNRPTFAALVLLGAALIVTPQGADVALLAAFAFGLLISNVSLSWMTVLGRHSYAIYLVHFAVVSLIAGLVPVGLVPLFVLVSAVSLAFSYYLIEPRIERPFNRLGHALASAGSAPKAVVTTA</sequence>
<organism evidence="3 4">
    <name type="scientific">Bradyrhizobium lablabi</name>
    <dbReference type="NCBI Taxonomy" id="722472"/>
    <lineage>
        <taxon>Bacteria</taxon>
        <taxon>Pseudomonadati</taxon>
        <taxon>Pseudomonadota</taxon>
        <taxon>Alphaproteobacteria</taxon>
        <taxon>Hyphomicrobiales</taxon>
        <taxon>Nitrobacteraceae</taxon>
        <taxon>Bradyrhizobium</taxon>
    </lineage>
</organism>
<keyword evidence="1" id="KW-0472">Membrane</keyword>
<proteinExistence type="predicted"/>
<dbReference type="PANTHER" id="PTHR23028">
    <property type="entry name" value="ACETYLTRANSFERASE"/>
    <property type="match status" value="1"/>
</dbReference>
<feature type="transmembrane region" description="Helical" evidence="1">
    <location>
        <begin position="281"/>
        <end position="298"/>
    </location>
</feature>
<evidence type="ECO:0000313" key="4">
    <source>
        <dbReference type="Proteomes" id="UP000051660"/>
    </source>
</evidence>
<dbReference type="PANTHER" id="PTHR23028:SF53">
    <property type="entry name" value="ACYL_TRANSF_3 DOMAIN-CONTAINING PROTEIN"/>
    <property type="match status" value="1"/>
</dbReference>
<dbReference type="InterPro" id="IPR002656">
    <property type="entry name" value="Acyl_transf_3_dom"/>
</dbReference>
<dbReference type="InterPro" id="IPR050879">
    <property type="entry name" value="Acyltransferase_3"/>
</dbReference>
<name>A0A0R3N4R1_9BRAD</name>
<dbReference type="GO" id="GO:0000271">
    <property type="term" value="P:polysaccharide biosynthetic process"/>
    <property type="evidence" value="ECO:0007669"/>
    <property type="project" value="TreeGrafter"/>
</dbReference>
<accession>A0A0R3N4R1</accession>
<feature type="transmembrane region" description="Helical" evidence="1">
    <location>
        <begin position="164"/>
        <end position="185"/>
    </location>
</feature>
<comment type="caution">
    <text evidence="3">The sequence shown here is derived from an EMBL/GenBank/DDBJ whole genome shotgun (WGS) entry which is preliminary data.</text>
</comment>
<protein>
    <submittedName>
        <fullName evidence="3">Acyltransferase</fullName>
    </submittedName>
</protein>
<feature type="transmembrane region" description="Helical" evidence="1">
    <location>
        <begin position="256"/>
        <end position="274"/>
    </location>
</feature>
<dbReference type="OrthoDB" id="9796461at2"/>